<reference evidence="2 3" key="1">
    <citation type="submission" date="2017-09" db="EMBL/GenBank/DDBJ databases">
        <authorList>
            <consortium name="International Durum Wheat Genome Sequencing Consortium (IDWGSC)"/>
            <person name="Milanesi L."/>
        </authorList>
    </citation>
    <scope>NUCLEOTIDE SEQUENCE [LARGE SCALE GENOMIC DNA]</scope>
    <source>
        <strain evidence="3">cv. Svevo</strain>
    </source>
</reference>
<feature type="region of interest" description="Disordered" evidence="1">
    <location>
        <begin position="104"/>
        <end position="132"/>
    </location>
</feature>
<evidence type="ECO:0000313" key="3">
    <source>
        <dbReference type="Proteomes" id="UP000324705"/>
    </source>
</evidence>
<dbReference type="Gramene" id="TRITD2Av1G265240.1">
    <property type="protein sequence ID" value="TRITD2Av1G265240.1"/>
    <property type="gene ID" value="TRITD2Av1G265240"/>
</dbReference>
<evidence type="ECO:0000313" key="2">
    <source>
        <dbReference type="EMBL" id="VAH37049.1"/>
    </source>
</evidence>
<keyword evidence="3" id="KW-1185">Reference proteome</keyword>
<gene>
    <name evidence="2" type="ORF">TRITD_2Av1G265240</name>
</gene>
<evidence type="ECO:0000256" key="1">
    <source>
        <dbReference type="SAM" id="MobiDB-lite"/>
    </source>
</evidence>
<dbReference type="EMBL" id="LT934113">
    <property type="protein sequence ID" value="VAH37049.1"/>
    <property type="molecule type" value="Genomic_DNA"/>
</dbReference>
<accession>A0A9R1P577</accession>
<sequence>MVTHNTQLQSLVHDLTSRFMEATDNKSLVLPLLTLAAACCLPRCAPRTPQRRPTPERRPWPMFSEHDEELNENEDALMSVEAEADEEAAAAEAGDESVLRSIIEDEDVEPTIVEDANLEAAQDDKPKGRRQMASRSLIWEHFTKVFDD</sequence>
<protein>
    <submittedName>
        <fullName evidence="2">Uncharacterized protein</fullName>
    </submittedName>
</protein>
<dbReference type="AlphaFoldDB" id="A0A9R1P577"/>
<feature type="region of interest" description="Disordered" evidence="1">
    <location>
        <begin position="44"/>
        <end position="70"/>
    </location>
</feature>
<dbReference type="Proteomes" id="UP000324705">
    <property type="component" value="Chromosome 2A"/>
</dbReference>
<name>A0A9R1P577_TRITD</name>
<dbReference type="OMA" id="MFSEHDE"/>
<proteinExistence type="predicted"/>
<organism evidence="2 3">
    <name type="scientific">Triticum turgidum subsp. durum</name>
    <name type="common">Durum wheat</name>
    <name type="synonym">Triticum durum</name>
    <dbReference type="NCBI Taxonomy" id="4567"/>
    <lineage>
        <taxon>Eukaryota</taxon>
        <taxon>Viridiplantae</taxon>
        <taxon>Streptophyta</taxon>
        <taxon>Embryophyta</taxon>
        <taxon>Tracheophyta</taxon>
        <taxon>Spermatophyta</taxon>
        <taxon>Magnoliopsida</taxon>
        <taxon>Liliopsida</taxon>
        <taxon>Poales</taxon>
        <taxon>Poaceae</taxon>
        <taxon>BOP clade</taxon>
        <taxon>Pooideae</taxon>
        <taxon>Triticodae</taxon>
        <taxon>Triticeae</taxon>
        <taxon>Triticinae</taxon>
        <taxon>Triticum</taxon>
    </lineage>
</organism>